<organism evidence="2">
    <name type="scientific">gut metagenome</name>
    <dbReference type="NCBI Taxonomy" id="749906"/>
    <lineage>
        <taxon>unclassified sequences</taxon>
        <taxon>metagenomes</taxon>
        <taxon>organismal metagenomes</taxon>
    </lineage>
</organism>
<evidence type="ECO:0000313" key="2">
    <source>
        <dbReference type="EMBL" id="EJW95887.1"/>
    </source>
</evidence>
<gene>
    <name evidence="2" type="ORF">EVA_16005</name>
</gene>
<keyword evidence="1" id="KW-0812">Transmembrane</keyword>
<name>J9G246_9ZZZZ</name>
<comment type="caution">
    <text evidence="2">The sequence shown here is derived from an EMBL/GenBank/DDBJ whole genome shotgun (WGS) entry which is preliminary data.</text>
</comment>
<keyword evidence="1" id="KW-1133">Transmembrane helix</keyword>
<feature type="transmembrane region" description="Helical" evidence="1">
    <location>
        <begin position="170"/>
        <end position="187"/>
    </location>
</feature>
<protein>
    <submittedName>
        <fullName evidence="2">Uncharacterized protein</fullName>
    </submittedName>
</protein>
<dbReference type="AlphaFoldDB" id="J9G246"/>
<evidence type="ECO:0000256" key="1">
    <source>
        <dbReference type="SAM" id="Phobius"/>
    </source>
</evidence>
<sequence length="196" mass="23239">MRPTGSIHLTGWDTHRTQSRYRKRRFLTTTAICRAHGSQRRTGTSITRTINHFLMTPVIHLHDSVFHRKPLHPLFQLCIKHLARIIQIFIIHTHRQHKMTEQFIGHNLSPRHLLASLLSQTDIFQIVCKRIVRYIPHRHISIQKHQSLLLRQRKRSIRNPGKQIAIRKCFLLLLIILKHLIAVGLILQKMRFSTRK</sequence>
<reference evidence="2" key="1">
    <citation type="journal article" date="2012" name="PLoS ONE">
        <title>Gene sets for utilization of primary and secondary nutrition supplies in the distal gut of endangered iberian lynx.</title>
        <authorList>
            <person name="Alcaide M."/>
            <person name="Messina E."/>
            <person name="Richter M."/>
            <person name="Bargiela R."/>
            <person name="Peplies J."/>
            <person name="Huws S.A."/>
            <person name="Newbold C.J."/>
            <person name="Golyshin P.N."/>
            <person name="Simon M.A."/>
            <person name="Lopez G."/>
            <person name="Yakimov M.M."/>
            <person name="Ferrer M."/>
        </authorList>
    </citation>
    <scope>NUCLEOTIDE SEQUENCE</scope>
</reference>
<dbReference type="EMBL" id="AMCI01005571">
    <property type="protein sequence ID" value="EJW95887.1"/>
    <property type="molecule type" value="Genomic_DNA"/>
</dbReference>
<keyword evidence="1" id="KW-0472">Membrane</keyword>
<accession>J9G246</accession>
<proteinExistence type="predicted"/>